<organism evidence="1 2">
    <name type="scientific">Mikania micrantha</name>
    <name type="common">bitter vine</name>
    <dbReference type="NCBI Taxonomy" id="192012"/>
    <lineage>
        <taxon>Eukaryota</taxon>
        <taxon>Viridiplantae</taxon>
        <taxon>Streptophyta</taxon>
        <taxon>Embryophyta</taxon>
        <taxon>Tracheophyta</taxon>
        <taxon>Spermatophyta</taxon>
        <taxon>Magnoliopsida</taxon>
        <taxon>eudicotyledons</taxon>
        <taxon>Gunneridae</taxon>
        <taxon>Pentapetalae</taxon>
        <taxon>asterids</taxon>
        <taxon>campanulids</taxon>
        <taxon>Asterales</taxon>
        <taxon>Asteraceae</taxon>
        <taxon>Asteroideae</taxon>
        <taxon>Heliantheae alliance</taxon>
        <taxon>Eupatorieae</taxon>
        <taxon>Mikania</taxon>
    </lineage>
</organism>
<dbReference type="Proteomes" id="UP000326396">
    <property type="component" value="Linkage Group LG9"/>
</dbReference>
<sequence>MIEITNANHKQARIGTRWCWMLLGSSRPSKSPLDSLKKSDQRVVLLQDVQPFEMRHGRAQVVMAGTTSTWPGTALLWPGTG</sequence>
<name>A0A5N6LN93_9ASTR</name>
<reference evidence="1 2" key="1">
    <citation type="submission" date="2019-05" db="EMBL/GenBank/DDBJ databases">
        <title>Mikania micrantha, genome provides insights into the molecular mechanism of rapid growth.</title>
        <authorList>
            <person name="Liu B."/>
        </authorList>
    </citation>
    <scope>NUCLEOTIDE SEQUENCE [LARGE SCALE GENOMIC DNA]</scope>
    <source>
        <strain evidence="1">NLD-2019</strain>
        <tissue evidence="1">Leaf</tissue>
    </source>
</reference>
<gene>
    <name evidence="1" type="ORF">E3N88_40670</name>
</gene>
<dbReference type="AlphaFoldDB" id="A0A5N6LN93"/>
<keyword evidence="2" id="KW-1185">Reference proteome</keyword>
<protein>
    <submittedName>
        <fullName evidence="1">Uncharacterized protein</fullName>
    </submittedName>
</protein>
<evidence type="ECO:0000313" key="1">
    <source>
        <dbReference type="EMBL" id="KAD2393693.1"/>
    </source>
</evidence>
<dbReference type="EMBL" id="SZYD01000019">
    <property type="protein sequence ID" value="KAD2393693.1"/>
    <property type="molecule type" value="Genomic_DNA"/>
</dbReference>
<comment type="caution">
    <text evidence="1">The sequence shown here is derived from an EMBL/GenBank/DDBJ whole genome shotgun (WGS) entry which is preliminary data.</text>
</comment>
<proteinExistence type="predicted"/>
<accession>A0A5N6LN93</accession>
<evidence type="ECO:0000313" key="2">
    <source>
        <dbReference type="Proteomes" id="UP000326396"/>
    </source>
</evidence>